<evidence type="ECO:0000313" key="2">
    <source>
        <dbReference type="Proteomes" id="UP000225833"/>
    </source>
</evidence>
<accession>A0A2D0ILE3</accession>
<organism evidence="1 2">
    <name type="scientific">Xenorhabdus budapestensis</name>
    <dbReference type="NCBI Taxonomy" id="290110"/>
    <lineage>
        <taxon>Bacteria</taxon>
        <taxon>Pseudomonadati</taxon>
        <taxon>Pseudomonadota</taxon>
        <taxon>Gammaproteobacteria</taxon>
        <taxon>Enterobacterales</taxon>
        <taxon>Morganellaceae</taxon>
        <taxon>Xenorhabdus</taxon>
    </lineage>
</organism>
<dbReference type="RefSeq" id="WP_099137463.1">
    <property type="nucleotide sequence ID" value="NZ_CAWNNJ010000128.1"/>
</dbReference>
<dbReference type="AlphaFoldDB" id="A0A2D0ILE3"/>
<dbReference type="Proteomes" id="UP000225833">
    <property type="component" value="Unassembled WGS sequence"/>
</dbReference>
<gene>
    <name evidence="1" type="ORF">Xbud_03742</name>
</gene>
<proteinExistence type="predicted"/>
<reference evidence="1 2" key="1">
    <citation type="journal article" date="2017" name="Nat. Microbiol.">
        <title>Natural product diversity associated with the nematode symbionts Photorhabdus and Xenorhabdus.</title>
        <authorList>
            <person name="Tobias N.J."/>
            <person name="Wolff H."/>
            <person name="Djahanschiri B."/>
            <person name="Grundmann F."/>
            <person name="Kronenwerth M."/>
            <person name="Shi Y.M."/>
            <person name="Simonyi S."/>
            <person name="Grun P."/>
            <person name="Shapiro-Ilan D."/>
            <person name="Pidot S.J."/>
            <person name="Stinear T.P."/>
            <person name="Ebersberger I."/>
            <person name="Bode H.B."/>
        </authorList>
    </citation>
    <scope>NUCLEOTIDE SEQUENCE [LARGE SCALE GENOMIC DNA]</scope>
    <source>
        <strain evidence="1 2">DSM 16342</strain>
    </source>
</reference>
<sequence>MRNDFPAILDRFIKSYYELVDCITSVKDSDSFKSDDQFKNNLEKLVTLRVYQLKAFSILLNNFPEDAESLFKRRYLAVDLENSPRDQVADLDIMFSDIREVLGKNKFNEILNCPEFTQGNKDYHRVKEAIKFALDEDE</sequence>
<dbReference type="EMBL" id="NIBS01000058">
    <property type="protein sequence ID" value="PHM22596.1"/>
    <property type="molecule type" value="Genomic_DNA"/>
</dbReference>
<name>A0A2D0ILE3_XENBU</name>
<comment type="caution">
    <text evidence="1">The sequence shown here is derived from an EMBL/GenBank/DDBJ whole genome shotgun (WGS) entry which is preliminary data.</text>
</comment>
<protein>
    <submittedName>
        <fullName evidence="1">Uncharacterized protein</fullName>
    </submittedName>
</protein>
<evidence type="ECO:0000313" key="1">
    <source>
        <dbReference type="EMBL" id="PHM22596.1"/>
    </source>
</evidence>
<dbReference type="OrthoDB" id="6445483at2"/>